<protein>
    <recommendedName>
        <fullName evidence="3">FHA domain-containing protein</fullName>
    </recommendedName>
</protein>
<evidence type="ECO:0000313" key="2">
    <source>
        <dbReference type="Proteomes" id="UP001055336"/>
    </source>
</evidence>
<sequence>MTAASLNETATAREVLFGENPEEAANTLAEALHQQHAANTLAVRCPGVLSLAEREVAGEMDKLLSLDLTDALVAGWKKYDALVDAARRTRGKPGTEEKVTLATHRIALSEPCQVEVFVDGRSAGTLEVKVSLAFTIATLRAVVSHGRLTTIETGTCTVNGAIAINDHEIRKGHRDFDLSGAVQLRGGLPLLA</sequence>
<name>A0ABY3VIR2_9MYCO</name>
<reference evidence="1" key="1">
    <citation type="submission" date="2022-08" db="EMBL/GenBank/DDBJ databases">
        <title>Whole genome sequencing of non-tuberculosis mycobacteria type-strains.</title>
        <authorList>
            <person name="Igarashi Y."/>
            <person name="Osugi A."/>
            <person name="Mitarai S."/>
        </authorList>
    </citation>
    <scope>NUCLEOTIDE SEQUENCE</scope>
    <source>
        <strain evidence="1">DSM 45127</strain>
    </source>
</reference>
<gene>
    <name evidence="1" type="ORF">MKK62_23665</name>
</gene>
<keyword evidence="2" id="KW-1185">Reference proteome</keyword>
<proteinExistence type="predicted"/>
<dbReference type="RefSeq" id="WP_240261047.1">
    <property type="nucleotide sequence ID" value="NZ_CP092488.2"/>
</dbReference>
<accession>A0ABY3VIR2</accession>
<organism evidence="1 2">
    <name type="scientific">Mycobacterium paraterrae</name>
    <dbReference type="NCBI Taxonomy" id="577492"/>
    <lineage>
        <taxon>Bacteria</taxon>
        <taxon>Bacillati</taxon>
        <taxon>Actinomycetota</taxon>
        <taxon>Actinomycetes</taxon>
        <taxon>Mycobacteriales</taxon>
        <taxon>Mycobacteriaceae</taxon>
        <taxon>Mycobacterium</taxon>
    </lineage>
</organism>
<evidence type="ECO:0000313" key="1">
    <source>
        <dbReference type="EMBL" id="UMB69313.1"/>
    </source>
</evidence>
<dbReference type="Proteomes" id="UP001055336">
    <property type="component" value="Chromosome"/>
</dbReference>
<evidence type="ECO:0008006" key="3">
    <source>
        <dbReference type="Google" id="ProtNLM"/>
    </source>
</evidence>
<dbReference type="EMBL" id="CP092488">
    <property type="protein sequence ID" value="UMB69313.1"/>
    <property type="molecule type" value="Genomic_DNA"/>
</dbReference>